<protein>
    <submittedName>
        <fullName evidence="1">Uncharacterized protein</fullName>
    </submittedName>
</protein>
<evidence type="ECO:0000313" key="2">
    <source>
        <dbReference type="Proteomes" id="UP000050525"/>
    </source>
</evidence>
<dbReference type="AlphaFoldDB" id="A0A151MWR0"/>
<dbReference type="EMBL" id="AKHW03004724">
    <property type="protein sequence ID" value="KYO28944.1"/>
    <property type="molecule type" value="Genomic_DNA"/>
</dbReference>
<accession>A0A151MWR0</accession>
<gene>
    <name evidence="1" type="ORF">Y1Q_0009779</name>
</gene>
<organism evidence="1 2">
    <name type="scientific">Alligator mississippiensis</name>
    <name type="common">American alligator</name>
    <dbReference type="NCBI Taxonomy" id="8496"/>
    <lineage>
        <taxon>Eukaryota</taxon>
        <taxon>Metazoa</taxon>
        <taxon>Chordata</taxon>
        <taxon>Craniata</taxon>
        <taxon>Vertebrata</taxon>
        <taxon>Euteleostomi</taxon>
        <taxon>Archelosauria</taxon>
        <taxon>Archosauria</taxon>
        <taxon>Crocodylia</taxon>
        <taxon>Alligatoridae</taxon>
        <taxon>Alligatorinae</taxon>
        <taxon>Alligator</taxon>
    </lineage>
</organism>
<proteinExistence type="predicted"/>
<dbReference type="Proteomes" id="UP000050525">
    <property type="component" value="Unassembled WGS sequence"/>
</dbReference>
<keyword evidence="2" id="KW-1185">Reference proteome</keyword>
<sequence>MAVEVDLLSGGGEKLPVAACKGGREAVLLEPPQVRRGAGRTHCTGLLIGAAFNPFIFAEVKVHKMDIFTIQS</sequence>
<reference evidence="1 2" key="1">
    <citation type="journal article" date="2012" name="Genome Biol.">
        <title>Sequencing three crocodilian genomes to illuminate the evolution of archosaurs and amniotes.</title>
        <authorList>
            <person name="St John J.A."/>
            <person name="Braun E.L."/>
            <person name="Isberg S.R."/>
            <person name="Miles L.G."/>
            <person name="Chong A.Y."/>
            <person name="Gongora J."/>
            <person name="Dalzell P."/>
            <person name="Moran C."/>
            <person name="Bed'hom B."/>
            <person name="Abzhanov A."/>
            <person name="Burgess S.C."/>
            <person name="Cooksey A.M."/>
            <person name="Castoe T.A."/>
            <person name="Crawford N.G."/>
            <person name="Densmore L.D."/>
            <person name="Drew J.C."/>
            <person name="Edwards S.V."/>
            <person name="Faircloth B.C."/>
            <person name="Fujita M.K."/>
            <person name="Greenwold M.J."/>
            <person name="Hoffmann F.G."/>
            <person name="Howard J.M."/>
            <person name="Iguchi T."/>
            <person name="Janes D.E."/>
            <person name="Khan S.Y."/>
            <person name="Kohno S."/>
            <person name="de Koning A.J."/>
            <person name="Lance S.L."/>
            <person name="McCarthy F.M."/>
            <person name="McCormack J.E."/>
            <person name="Merchant M.E."/>
            <person name="Peterson D.G."/>
            <person name="Pollock D.D."/>
            <person name="Pourmand N."/>
            <person name="Raney B.J."/>
            <person name="Roessler K.A."/>
            <person name="Sanford J.R."/>
            <person name="Sawyer R.H."/>
            <person name="Schmidt C.J."/>
            <person name="Triplett E.W."/>
            <person name="Tuberville T.D."/>
            <person name="Venegas-Anaya M."/>
            <person name="Howard J.T."/>
            <person name="Jarvis E.D."/>
            <person name="Guillette L.J.Jr."/>
            <person name="Glenn T.C."/>
            <person name="Green R.E."/>
            <person name="Ray D.A."/>
        </authorList>
    </citation>
    <scope>NUCLEOTIDE SEQUENCE [LARGE SCALE GENOMIC DNA]</scope>
    <source>
        <strain evidence="1">KSC_2009_1</strain>
    </source>
</reference>
<comment type="caution">
    <text evidence="1">The sequence shown here is derived from an EMBL/GenBank/DDBJ whole genome shotgun (WGS) entry which is preliminary data.</text>
</comment>
<name>A0A151MWR0_ALLMI</name>
<evidence type="ECO:0000313" key="1">
    <source>
        <dbReference type="EMBL" id="KYO28944.1"/>
    </source>
</evidence>